<dbReference type="GO" id="GO:0038202">
    <property type="term" value="P:TORC1 signaling"/>
    <property type="evidence" value="ECO:0007669"/>
    <property type="project" value="TreeGrafter"/>
</dbReference>
<reference evidence="4" key="2">
    <citation type="submission" date="2017-12" db="EMBL/GenBank/DDBJ databases">
        <title>Genome sequence of the Bar-tailed Godwit (Limosa lapponica baueri).</title>
        <authorList>
            <person name="Lima N.C.B."/>
            <person name="Parody-Merino A.M."/>
            <person name="Battley P.F."/>
            <person name="Fidler A.E."/>
            <person name="Prosdocimi F."/>
        </authorList>
    </citation>
    <scope>NUCLEOTIDE SEQUENCE [LARGE SCALE GENOMIC DNA]</scope>
</reference>
<comment type="similarity">
    <text evidence="1">Belongs to the NPR3 family.</text>
</comment>
<evidence type="ECO:0000313" key="4">
    <source>
        <dbReference type="Proteomes" id="UP000233556"/>
    </source>
</evidence>
<organism evidence="3 4">
    <name type="scientific">Limosa lapponica baueri</name>
    <dbReference type="NCBI Taxonomy" id="1758121"/>
    <lineage>
        <taxon>Eukaryota</taxon>
        <taxon>Metazoa</taxon>
        <taxon>Chordata</taxon>
        <taxon>Craniata</taxon>
        <taxon>Vertebrata</taxon>
        <taxon>Euteleostomi</taxon>
        <taxon>Archelosauria</taxon>
        <taxon>Archosauria</taxon>
        <taxon>Dinosauria</taxon>
        <taxon>Saurischia</taxon>
        <taxon>Theropoda</taxon>
        <taxon>Coelurosauria</taxon>
        <taxon>Aves</taxon>
        <taxon>Neognathae</taxon>
        <taxon>Neoaves</taxon>
        <taxon>Charadriiformes</taxon>
        <taxon>Scolopacidae</taxon>
        <taxon>Limosa</taxon>
    </lineage>
</organism>
<proteinExistence type="inferred from homology"/>
<dbReference type="Proteomes" id="UP000233556">
    <property type="component" value="Unassembled WGS sequence"/>
</dbReference>
<evidence type="ECO:0000256" key="2">
    <source>
        <dbReference type="SAM" id="MobiDB-lite"/>
    </source>
</evidence>
<evidence type="ECO:0000256" key="1">
    <source>
        <dbReference type="RuleBase" id="RU368069"/>
    </source>
</evidence>
<keyword evidence="1" id="KW-0732">Signal</keyword>
<dbReference type="GO" id="GO:1904262">
    <property type="term" value="P:negative regulation of TORC1 signaling"/>
    <property type="evidence" value="ECO:0007669"/>
    <property type="project" value="TreeGrafter"/>
</dbReference>
<name>A0A2I0TI83_LIMLA</name>
<sequence length="127" mass="14240">MSILPAHEAEVNLSATPINYSSRTHHRWALAAVHGKLPDKPRSRYAVNSSGDTTEDQDGDSRFSDVILATILATKSDMCGKKFELKIDNVRFVGHPTLLQHALGQVRYEVRSGDRPPFQIAWLRQET</sequence>
<keyword evidence="1" id="KW-0458">Lysosome</keyword>
<reference evidence="4" key="1">
    <citation type="submission" date="2017-11" db="EMBL/GenBank/DDBJ databases">
        <authorList>
            <person name="Lima N.C."/>
            <person name="Parody-Merino A.M."/>
            <person name="Battley P.F."/>
            <person name="Fidler A.E."/>
            <person name="Prosdocimi F."/>
        </authorList>
    </citation>
    <scope>NUCLEOTIDE SEQUENCE [LARGE SCALE GENOMIC DNA]</scope>
</reference>
<dbReference type="GO" id="GO:0034198">
    <property type="term" value="P:cellular response to amino acid starvation"/>
    <property type="evidence" value="ECO:0007669"/>
    <property type="project" value="UniProtKB-UniRule"/>
</dbReference>
<dbReference type="GO" id="GO:0005764">
    <property type="term" value="C:lysosome"/>
    <property type="evidence" value="ECO:0007669"/>
    <property type="project" value="UniProtKB-SubCell"/>
</dbReference>
<comment type="function">
    <text evidence="1">As a component of the GATOR1 complex functions as an inhibitor of the amino acid-sensing branch of the TORC1 pathway.</text>
</comment>
<dbReference type="PANTHER" id="PTHR13153">
    <property type="entry name" value="CGTHBA PROTEIN -14 GENE PROTEIN"/>
    <property type="match status" value="1"/>
</dbReference>
<keyword evidence="4" id="KW-1185">Reference proteome</keyword>
<comment type="subcellular location">
    <subcellularLocation>
        <location evidence="1">Lysosome</location>
    </subcellularLocation>
</comment>
<dbReference type="OrthoDB" id="9398440at2759"/>
<accession>A0A2I0TI83</accession>
<dbReference type="EMBL" id="KZ510010">
    <property type="protein sequence ID" value="PKU33520.1"/>
    <property type="molecule type" value="Genomic_DNA"/>
</dbReference>
<dbReference type="InterPro" id="IPR008979">
    <property type="entry name" value="Galactose-bd-like_sf"/>
</dbReference>
<protein>
    <recommendedName>
        <fullName evidence="1">GATOR complex protein NPRL3</fullName>
    </recommendedName>
    <alternativeName>
        <fullName evidence="1">Nitrogen permease regulator 3-like protein</fullName>
    </alternativeName>
</protein>
<dbReference type="AlphaFoldDB" id="A0A2I0TI83"/>
<dbReference type="Pfam" id="PF03666">
    <property type="entry name" value="NPR3"/>
    <property type="match status" value="1"/>
</dbReference>
<dbReference type="GO" id="GO:1990130">
    <property type="term" value="C:GATOR1 complex"/>
    <property type="evidence" value="ECO:0007669"/>
    <property type="project" value="UniProtKB-UniRule"/>
</dbReference>
<gene>
    <name evidence="3" type="ORF">llap_16174</name>
</gene>
<dbReference type="PANTHER" id="PTHR13153:SF5">
    <property type="entry name" value="GATOR COMPLEX PROTEIN NPRL3"/>
    <property type="match status" value="1"/>
</dbReference>
<dbReference type="SUPFAM" id="SSF49785">
    <property type="entry name" value="Galactose-binding domain-like"/>
    <property type="match status" value="1"/>
</dbReference>
<feature type="region of interest" description="Disordered" evidence="2">
    <location>
        <begin position="39"/>
        <end position="60"/>
    </location>
</feature>
<evidence type="ECO:0000313" key="3">
    <source>
        <dbReference type="EMBL" id="PKU33520.1"/>
    </source>
</evidence>
<dbReference type="GO" id="GO:0010508">
    <property type="term" value="P:positive regulation of autophagy"/>
    <property type="evidence" value="ECO:0007669"/>
    <property type="project" value="TreeGrafter"/>
</dbReference>
<dbReference type="InterPro" id="IPR005365">
    <property type="entry name" value="Npr3"/>
</dbReference>